<organism evidence="2">
    <name type="scientific">bioreactor metagenome</name>
    <dbReference type="NCBI Taxonomy" id="1076179"/>
    <lineage>
        <taxon>unclassified sequences</taxon>
        <taxon>metagenomes</taxon>
        <taxon>ecological metagenomes</taxon>
    </lineage>
</organism>
<comment type="caution">
    <text evidence="2">The sequence shown here is derived from an EMBL/GenBank/DDBJ whole genome shotgun (WGS) entry which is preliminary data.</text>
</comment>
<evidence type="ECO:0000259" key="1">
    <source>
        <dbReference type="Pfam" id="PF12705"/>
    </source>
</evidence>
<dbReference type="Gene3D" id="3.90.320.10">
    <property type="match status" value="1"/>
</dbReference>
<sequence length="977" mass="115199">MVKDAFLSQVAINLAEKYKGDFTNLNIIFTNQRAKVFFNEALYNHLQKPFFSPQYYTINDFVSKYSSLVEAEEVVLTYYLYEVYSEVFYRDKPSMVKETFEEFYYWGIMLLKDFDDIDKNLANAENVFKNIEDYKEIENSFDFLSIEQKELLKEFFNSSFRFDSSSEIKERFINVWNCLFEIYTLYKTKLRERGIGYSGMLYRDLVEKLNGFEQKENRVYCVVGFNVLNNVEKEIFSWLRNAYEARFYWDYDNYYVNNQKQEAGLFLRENIKNFPMPNDFEINTNHILTNTLSLEIISCPNENSQTGYISQWLEKLSFENKDLEQKDIAILLCNEDLLPSVLNALPPKIGNETTKVNITMGYKFQLTSLFTLIDSYLNYQNSLSKHSSPKLKNLLPFVEHNYFKGEYSSATKELINNNAIYLSDSEINSFNDISSLLNLKSKPLELILALKDITKIVADKNINEEIASSHQAVEEVLAESLYRFSNVLNNLEDLFKGEKIDLKGSLLYNTIRSALNSIIVPFEGDPINGIQIMGLLESRSLDFKHILFLSANDDSLPNISIDSSFIPFTIRKAYNLTTIERKIAVFAYYFYRLLQHSESIHFLYNATSSDTKPKEMSRFIQQLRIETNKEFKYNSISCGINSPKEKVLFFNREKQHVDKVLKKSETKFLSPTYINDYLNCQLKFFFKQIIGLTLSQEFDEEMQDNVFGTIFHACSTQFYNEIIEKTNTREITKKDIELHSKNIKRIVDENFEIEYLKIKQRKNPKIEYNQIQNIKKEILIKYLRKLIEIDKNYAPFNIIAMEEGFDKTLEIDGKEIKLGGYIDRIDLKFNADGDAIVRVLDYKTNNYAKKEVRLDQIFFNDDETKKRNDYFFQAFFYSWLITNNQKLQELIPKINSYKIKPEILYIKTSTIENQISDIYLLNDDKGRRLIDDFDEIYQYFEDNLISCLKDILLLDNSSTYSQNKNDCEYCDFHSICY</sequence>
<dbReference type="Pfam" id="PF12705">
    <property type="entry name" value="PDDEXK_1"/>
    <property type="match status" value="1"/>
</dbReference>
<name>A0A644TSM4_9ZZZZ</name>
<evidence type="ECO:0000313" key="2">
    <source>
        <dbReference type="EMBL" id="MPL69973.1"/>
    </source>
</evidence>
<dbReference type="InterPro" id="IPR027417">
    <property type="entry name" value="P-loop_NTPase"/>
</dbReference>
<dbReference type="SUPFAM" id="SSF52540">
    <property type="entry name" value="P-loop containing nucleoside triphosphate hydrolases"/>
    <property type="match status" value="1"/>
</dbReference>
<dbReference type="AlphaFoldDB" id="A0A644TSM4"/>
<reference evidence="2" key="1">
    <citation type="submission" date="2019-08" db="EMBL/GenBank/DDBJ databases">
        <authorList>
            <person name="Kucharzyk K."/>
            <person name="Murdoch R.W."/>
            <person name="Higgins S."/>
            <person name="Loffler F."/>
        </authorList>
    </citation>
    <scope>NUCLEOTIDE SEQUENCE</scope>
</reference>
<dbReference type="EMBL" id="VSSQ01000050">
    <property type="protein sequence ID" value="MPL69973.1"/>
    <property type="molecule type" value="Genomic_DNA"/>
</dbReference>
<dbReference type="InterPro" id="IPR011604">
    <property type="entry name" value="PDDEXK-like_dom_sf"/>
</dbReference>
<dbReference type="InterPro" id="IPR038726">
    <property type="entry name" value="PDDEXK_AddAB-type"/>
</dbReference>
<gene>
    <name evidence="2" type="ORF">SDC9_15724</name>
</gene>
<proteinExistence type="predicted"/>
<accession>A0A644TSM4</accession>
<protein>
    <recommendedName>
        <fullName evidence="1">PD-(D/E)XK endonuclease-like domain-containing protein</fullName>
    </recommendedName>
</protein>
<feature type="domain" description="PD-(D/E)XK endonuclease-like" evidence="1">
    <location>
        <begin position="669"/>
        <end position="976"/>
    </location>
</feature>